<evidence type="ECO:0000256" key="1">
    <source>
        <dbReference type="SAM" id="MobiDB-lite"/>
    </source>
</evidence>
<accession>A0ABU2HAT8</accession>
<gene>
    <name evidence="2" type="ORF">RIF23_19240</name>
</gene>
<dbReference type="EMBL" id="JAVLVT010000010">
    <property type="protein sequence ID" value="MDS1272427.1"/>
    <property type="molecule type" value="Genomic_DNA"/>
</dbReference>
<sequence length="72" mass="7338">MLKRALAGLRDLDRAPVAPPEPVADPELVAVRTAQARPLPLPGSQAAPVPGVKAGLWPGSVAIVSTKVIPDA</sequence>
<feature type="non-terminal residue" evidence="2">
    <location>
        <position position="72"/>
    </location>
</feature>
<protein>
    <submittedName>
        <fullName evidence="2">Uncharacterized protein</fullName>
    </submittedName>
</protein>
<dbReference type="Proteomes" id="UP001250214">
    <property type="component" value="Unassembled WGS sequence"/>
</dbReference>
<feature type="region of interest" description="Disordered" evidence="1">
    <location>
        <begin position="1"/>
        <end position="22"/>
    </location>
</feature>
<organism evidence="2 3">
    <name type="scientific">Lipingzhangella rawalii</name>
    <dbReference type="NCBI Taxonomy" id="2055835"/>
    <lineage>
        <taxon>Bacteria</taxon>
        <taxon>Bacillati</taxon>
        <taxon>Actinomycetota</taxon>
        <taxon>Actinomycetes</taxon>
        <taxon>Streptosporangiales</taxon>
        <taxon>Nocardiopsidaceae</taxon>
        <taxon>Lipingzhangella</taxon>
    </lineage>
</organism>
<reference evidence="3" key="1">
    <citation type="submission" date="2023-07" db="EMBL/GenBank/DDBJ databases">
        <title>Novel species in the genus Lipingzhangella isolated from Sambhar Salt Lake.</title>
        <authorList>
            <person name="Jiya N."/>
            <person name="Kajale S."/>
            <person name="Sharma A."/>
        </authorList>
    </citation>
    <scope>NUCLEOTIDE SEQUENCE [LARGE SCALE GENOMIC DNA]</scope>
    <source>
        <strain evidence="3">LS1_29</strain>
    </source>
</reference>
<keyword evidence="3" id="KW-1185">Reference proteome</keyword>
<name>A0ABU2HAT8_9ACTN</name>
<proteinExistence type="predicted"/>
<evidence type="ECO:0000313" key="2">
    <source>
        <dbReference type="EMBL" id="MDS1272427.1"/>
    </source>
</evidence>
<comment type="caution">
    <text evidence="2">The sequence shown here is derived from an EMBL/GenBank/DDBJ whole genome shotgun (WGS) entry which is preliminary data.</text>
</comment>
<evidence type="ECO:0000313" key="3">
    <source>
        <dbReference type="Proteomes" id="UP001250214"/>
    </source>
</evidence>
<dbReference type="RefSeq" id="WP_310913992.1">
    <property type="nucleotide sequence ID" value="NZ_JAVLVT010000010.1"/>
</dbReference>